<gene>
    <name evidence="1" type="ORF">ACFS29_00795</name>
</gene>
<evidence type="ECO:0000313" key="2">
    <source>
        <dbReference type="Proteomes" id="UP001597548"/>
    </source>
</evidence>
<protein>
    <submittedName>
        <fullName evidence="1">Uncharacterized protein</fullName>
    </submittedName>
</protein>
<accession>A0ABW5ZR71</accession>
<reference evidence="2" key="1">
    <citation type="journal article" date="2019" name="Int. J. Syst. Evol. Microbiol.">
        <title>The Global Catalogue of Microorganisms (GCM) 10K type strain sequencing project: providing services to taxonomists for standard genome sequencing and annotation.</title>
        <authorList>
            <consortium name="The Broad Institute Genomics Platform"/>
            <consortium name="The Broad Institute Genome Sequencing Center for Infectious Disease"/>
            <person name="Wu L."/>
            <person name="Ma J."/>
        </authorList>
    </citation>
    <scope>NUCLEOTIDE SEQUENCE [LARGE SCALE GENOMIC DNA]</scope>
    <source>
        <strain evidence="2">KCTC 32514</strain>
    </source>
</reference>
<name>A0ABW5ZR71_9FLAO</name>
<evidence type="ECO:0000313" key="1">
    <source>
        <dbReference type="EMBL" id="MFD2914162.1"/>
    </source>
</evidence>
<keyword evidence="2" id="KW-1185">Reference proteome</keyword>
<dbReference type="RefSeq" id="WP_379660163.1">
    <property type="nucleotide sequence ID" value="NZ_JBHUOS010000001.1"/>
</dbReference>
<sequence>MKKSLVRSDFFYFTEQVEVMNKTIIVTGITDGIENFIVKKSNWITIQKTPRKHPFKVSDF</sequence>
<dbReference type="EMBL" id="JBHUOS010000001">
    <property type="protein sequence ID" value="MFD2914162.1"/>
    <property type="molecule type" value="Genomic_DNA"/>
</dbReference>
<proteinExistence type="predicted"/>
<comment type="caution">
    <text evidence="1">The sequence shown here is derived from an EMBL/GenBank/DDBJ whole genome shotgun (WGS) entry which is preliminary data.</text>
</comment>
<dbReference type="Proteomes" id="UP001597548">
    <property type="component" value="Unassembled WGS sequence"/>
</dbReference>
<organism evidence="1 2">
    <name type="scientific">Psychroserpens luteus</name>
    <dbReference type="NCBI Taxonomy" id="1434066"/>
    <lineage>
        <taxon>Bacteria</taxon>
        <taxon>Pseudomonadati</taxon>
        <taxon>Bacteroidota</taxon>
        <taxon>Flavobacteriia</taxon>
        <taxon>Flavobacteriales</taxon>
        <taxon>Flavobacteriaceae</taxon>
        <taxon>Psychroserpens</taxon>
    </lineage>
</organism>